<name>A0A0N8GL09_9CHLR</name>
<gene>
    <name evidence="5" type="ORF">ADM99_12095</name>
</gene>
<keyword evidence="3" id="KW-0064">Aspartyl protease</keyword>
<evidence type="ECO:0000256" key="2">
    <source>
        <dbReference type="ARBA" id="ARBA00022670"/>
    </source>
</evidence>
<dbReference type="Gene3D" id="3.40.50.1450">
    <property type="entry name" value="HybD-like"/>
    <property type="match status" value="1"/>
</dbReference>
<dbReference type="InterPro" id="IPR023430">
    <property type="entry name" value="Pept_HybD-like_dom_sf"/>
</dbReference>
<reference evidence="5 6" key="1">
    <citation type="submission" date="2015-07" db="EMBL/GenBank/DDBJ databases">
        <title>Genome sequence of Leptolinea tardivitalis DSM 16556.</title>
        <authorList>
            <person name="Hemp J."/>
            <person name="Ward L.M."/>
            <person name="Pace L.A."/>
            <person name="Fischer W.W."/>
        </authorList>
    </citation>
    <scope>NUCLEOTIDE SEQUENCE [LARGE SCALE GENOMIC DNA]</scope>
    <source>
        <strain evidence="5 6">YMTK-2</strain>
    </source>
</reference>
<dbReference type="SUPFAM" id="SSF53163">
    <property type="entry name" value="HybD-like"/>
    <property type="match status" value="1"/>
</dbReference>
<evidence type="ECO:0000256" key="3">
    <source>
        <dbReference type="ARBA" id="ARBA00022750"/>
    </source>
</evidence>
<keyword evidence="4" id="KW-0378">Hydrolase</keyword>
<evidence type="ECO:0008006" key="7">
    <source>
        <dbReference type="Google" id="ProtNLM"/>
    </source>
</evidence>
<evidence type="ECO:0000313" key="5">
    <source>
        <dbReference type="EMBL" id="KPL71186.1"/>
    </source>
</evidence>
<dbReference type="AlphaFoldDB" id="A0A0N8GL09"/>
<evidence type="ECO:0000256" key="4">
    <source>
        <dbReference type="ARBA" id="ARBA00022801"/>
    </source>
</evidence>
<comment type="caution">
    <text evidence="5">The sequence shown here is derived from an EMBL/GenBank/DDBJ whole genome shotgun (WGS) entry which is preliminary data.</text>
</comment>
<dbReference type="GO" id="GO:0008047">
    <property type="term" value="F:enzyme activator activity"/>
    <property type="evidence" value="ECO:0007669"/>
    <property type="project" value="InterPro"/>
</dbReference>
<proteinExistence type="inferred from homology"/>
<dbReference type="GO" id="GO:0016485">
    <property type="term" value="P:protein processing"/>
    <property type="evidence" value="ECO:0007669"/>
    <property type="project" value="TreeGrafter"/>
</dbReference>
<dbReference type="EMBL" id="LGCK01000012">
    <property type="protein sequence ID" value="KPL71186.1"/>
    <property type="molecule type" value="Genomic_DNA"/>
</dbReference>
<dbReference type="InterPro" id="IPR000671">
    <property type="entry name" value="Peptidase_A31"/>
</dbReference>
<evidence type="ECO:0000313" key="6">
    <source>
        <dbReference type="Proteomes" id="UP000050430"/>
    </source>
</evidence>
<dbReference type="Pfam" id="PF01750">
    <property type="entry name" value="HycI"/>
    <property type="match status" value="1"/>
</dbReference>
<protein>
    <recommendedName>
        <fullName evidence="7">Hydrogenase maturation protease</fullName>
    </recommendedName>
</protein>
<keyword evidence="6" id="KW-1185">Reference proteome</keyword>
<dbReference type="Proteomes" id="UP000050430">
    <property type="component" value="Unassembled WGS sequence"/>
</dbReference>
<evidence type="ECO:0000256" key="1">
    <source>
        <dbReference type="ARBA" id="ARBA00006814"/>
    </source>
</evidence>
<keyword evidence="2" id="KW-0645">Protease</keyword>
<dbReference type="GO" id="GO:0004190">
    <property type="term" value="F:aspartic-type endopeptidase activity"/>
    <property type="evidence" value="ECO:0007669"/>
    <property type="project" value="UniProtKB-KW"/>
</dbReference>
<dbReference type="PANTHER" id="PTHR30302:SF1">
    <property type="entry name" value="HYDROGENASE 2 MATURATION PROTEASE"/>
    <property type="match status" value="1"/>
</dbReference>
<dbReference type="STRING" id="229920.ADM99_12095"/>
<organism evidence="5 6">
    <name type="scientific">Leptolinea tardivitalis</name>
    <dbReference type="NCBI Taxonomy" id="229920"/>
    <lineage>
        <taxon>Bacteria</taxon>
        <taxon>Bacillati</taxon>
        <taxon>Chloroflexota</taxon>
        <taxon>Anaerolineae</taxon>
        <taxon>Anaerolineales</taxon>
        <taxon>Anaerolineaceae</taxon>
        <taxon>Leptolinea</taxon>
    </lineage>
</organism>
<dbReference type="NCBIfam" id="TIGR00072">
    <property type="entry name" value="hydrog_prot"/>
    <property type="match status" value="1"/>
</dbReference>
<comment type="similarity">
    <text evidence="1">Belongs to the peptidase A31 family.</text>
</comment>
<accession>A0A0N8GL09</accession>
<sequence length="143" mass="15023">MGDDAAGMLVVQRLKTCLPADSFIIPIEGGSAPENITGLIRNMLPGLVVFIDAGDIELAPGSQALFLSNEAEGVSAFGHSLPLSVLGQYLEKEVGCQSLMLIIQPEKIDFDIPVSSPVEQAVETITAGWMNLAAEFPGQTAVP</sequence>
<dbReference type="PANTHER" id="PTHR30302">
    <property type="entry name" value="HYDROGENASE 1 MATURATION PROTEASE"/>
    <property type="match status" value="1"/>
</dbReference>